<dbReference type="PANTHER" id="PTHR23335">
    <property type="entry name" value="CALMODULIN-BINDING TRANSCRIPTION ACTIVATOR CAMTA"/>
    <property type="match status" value="1"/>
</dbReference>
<dbReference type="GO" id="GO:0003712">
    <property type="term" value="F:transcription coregulator activity"/>
    <property type="evidence" value="ECO:0007669"/>
    <property type="project" value="TreeGrafter"/>
</dbReference>
<gene>
    <name evidence="1" type="ORF">Scaly_1165000</name>
</gene>
<dbReference type="PANTHER" id="PTHR23335:SF30">
    <property type="entry name" value="CALMODULIN-BINDING TRANSCRIPTION ACTIVATOR 3"/>
    <property type="match status" value="1"/>
</dbReference>
<dbReference type="GO" id="GO:0003690">
    <property type="term" value="F:double-stranded DNA binding"/>
    <property type="evidence" value="ECO:0007669"/>
    <property type="project" value="TreeGrafter"/>
</dbReference>
<protein>
    <submittedName>
        <fullName evidence="1">Calmodulin-binding transcription activator 3</fullName>
    </submittedName>
</protein>
<comment type="caution">
    <text evidence="1">The sequence shown here is derived from an EMBL/GenBank/DDBJ whole genome shotgun (WGS) entry which is preliminary data.</text>
</comment>
<reference evidence="1" key="1">
    <citation type="submission" date="2020-06" db="EMBL/GenBank/DDBJ databases">
        <authorList>
            <person name="Li T."/>
            <person name="Hu X."/>
            <person name="Zhang T."/>
            <person name="Song X."/>
            <person name="Zhang H."/>
            <person name="Dai N."/>
            <person name="Sheng W."/>
            <person name="Hou X."/>
            <person name="Wei L."/>
        </authorList>
    </citation>
    <scope>NUCLEOTIDE SEQUENCE</scope>
    <source>
        <strain evidence="1">KEN8</strain>
        <tissue evidence="1">Leaf</tissue>
    </source>
</reference>
<reference evidence="1" key="2">
    <citation type="journal article" date="2024" name="Plant">
        <title>Genomic evolution and insights into agronomic trait innovations of Sesamum species.</title>
        <authorList>
            <person name="Miao H."/>
            <person name="Wang L."/>
            <person name="Qu L."/>
            <person name="Liu H."/>
            <person name="Sun Y."/>
            <person name="Le M."/>
            <person name="Wang Q."/>
            <person name="Wei S."/>
            <person name="Zheng Y."/>
            <person name="Lin W."/>
            <person name="Duan Y."/>
            <person name="Cao H."/>
            <person name="Xiong S."/>
            <person name="Wang X."/>
            <person name="Wei L."/>
            <person name="Li C."/>
            <person name="Ma Q."/>
            <person name="Ju M."/>
            <person name="Zhao R."/>
            <person name="Li G."/>
            <person name="Mu C."/>
            <person name="Tian Q."/>
            <person name="Mei H."/>
            <person name="Zhang T."/>
            <person name="Gao T."/>
            <person name="Zhang H."/>
        </authorList>
    </citation>
    <scope>NUCLEOTIDE SEQUENCE</scope>
    <source>
        <strain evidence="1">KEN8</strain>
    </source>
</reference>
<dbReference type="AlphaFoldDB" id="A0AAW2Q2W2"/>
<evidence type="ECO:0000313" key="1">
    <source>
        <dbReference type="EMBL" id="KAL0362098.1"/>
    </source>
</evidence>
<dbReference type="EMBL" id="JACGWM010000007">
    <property type="protein sequence ID" value="KAL0362098.1"/>
    <property type="molecule type" value="Genomic_DNA"/>
</dbReference>
<dbReference type="GO" id="GO:0006357">
    <property type="term" value="P:regulation of transcription by RNA polymerase II"/>
    <property type="evidence" value="ECO:0007669"/>
    <property type="project" value="TreeGrafter"/>
</dbReference>
<proteinExistence type="predicted"/>
<dbReference type="GO" id="GO:0005634">
    <property type="term" value="C:nucleus"/>
    <property type="evidence" value="ECO:0007669"/>
    <property type="project" value="TreeGrafter"/>
</dbReference>
<accession>A0AAW2Q2W2</accession>
<sequence>MEVLCLVLNIKALLRPMSSKRIHFWSITLTQLRGNLVDYLHRRICSLKALTNRAVYDKVVNNHEVDSTDRPRSFVGQYDGGKGPNVLDLGGQGVLHFVAALGYDWAIPPTIAAWRADSGPCYLLGAAPEALTDPTPTYLAGRPPAELAANNGHKGIADTKRIATPADYGDLPHRLSMKYSLAVRQLKEYMDGEFGMSDERAHSLLALKTKKAGQHDQSLDAAAAVYVKVSNNWEVDCDADLIDLEALLDGDTLMQTSS</sequence>
<organism evidence="1">
    <name type="scientific">Sesamum calycinum</name>
    <dbReference type="NCBI Taxonomy" id="2727403"/>
    <lineage>
        <taxon>Eukaryota</taxon>
        <taxon>Viridiplantae</taxon>
        <taxon>Streptophyta</taxon>
        <taxon>Embryophyta</taxon>
        <taxon>Tracheophyta</taxon>
        <taxon>Spermatophyta</taxon>
        <taxon>Magnoliopsida</taxon>
        <taxon>eudicotyledons</taxon>
        <taxon>Gunneridae</taxon>
        <taxon>Pentapetalae</taxon>
        <taxon>asterids</taxon>
        <taxon>lamiids</taxon>
        <taxon>Lamiales</taxon>
        <taxon>Pedaliaceae</taxon>
        <taxon>Sesamum</taxon>
    </lineage>
</organism>
<name>A0AAW2Q2W2_9LAMI</name>